<sequence length="135" mass="14963">MAYEKPLPRINGDNSGFWEGCRGHLLKFQQCRDCGHVRWPPADLCPACLSKAHDFLASKGLGRIYTFAVYHQAFHPAFAADLPYTVAIVALDEGPHLLTNIIQCPPEAVRCGMRVTVVWEAVDDTITLPKFKPAA</sequence>
<dbReference type="RefSeq" id="WP_246905925.1">
    <property type="nucleotide sequence ID" value="NZ_JALJRB010000008.1"/>
</dbReference>
<comment type="caution">
    <text evidence="3">The sequence shown here is derived from an EMBL/GenBank/DDBJ whole genome shotgun (WGS) entry which is preliminary data.</text>
</comment>
<dbReference type="PANTHER" id="PTHR34075">
    <property type="entry name" value="BLR3430 PROTEIN"/>
    <property type="match status" value="1"/>
</dbReference>
<gene>
    <name evidence="3" type="ORF">MRX98_09015</name>
</gene>
<evidence type="ECO:0000259" key="2">
    <source>
        <dbReference type="Pfam" id="PF12172"/>
    </source>
</evidence>
<dbReference type="PANTHER" id="PTHR34075:SF5">
    <property type="entry name" value="BLR3430 PROTEIN"/>
    <property type="match status" value="1"/>
</dbReference>
<dbReference type="InterPro" id="IPR052513">
    <property type="entry name" value="Thioester_dehydratase-like"/>
</dbReference>
<reference evidence="3" key="1">
    <citation type="submission" date="2022-04" db="EMBL/GenBank/DDBJ databases">
        <title>Desulfatitalea alkaliphila sp. nov., a novel anaerobic sulfate-reducing bacterium isolated from terrestrial mud volcano, Taman Peninsula, Russia.</title>
        <authorList>
            <person name="Khomyakova M.A."/>
            <person name="Merkel A.Y."/>
            <person name="Slobodkin A.I."/>
        </authorList>
    </citation>
    <scope>NUCLEOTIDE SEQUENCE</scope>
    <source>
        <strain evidence="3">M08but</strain>
    </source>
</reference>
<dbReference type="InterPro" id="IPR022002">
    <property type="entry name" value="ChsH2_Znr"/>
</dbReference>
<dbReference type="Pfam" id="PF01796">
    <property type="entry name" value="OB_ChsH2_C"/>
    <property type="match status" value="1"/>
</dbReference>
<dbReference type="InterPro" id="IPR002878">
    <property type="entry name" value="ChsH2_C"/>
</dbReference>
<feature type="domain" description="ChsH2 C-terminal OB-fold" evidence="1">
    <location>
        <begin position="59"/>
        <end position="120"/>
    </location>
</feature>
<dbReference type="InterPro" id="IPR012340">
    <property type="entry name" value="NA-bd_OB-fold"/>
</dbReference>
<feature type="domain" description="ChsH2 rubredoxin-like zinc ribbon" evidence="2">
    <location>
        <begin position="18"/>
        <end position="53"/>
    </location>
</feature>
<evidence type="ECO:0000313" key="4">
    <source>
        <dbReference type="Proteomes" id="UP001165427"/>
    </source>
</evidence>
<name>A0AA41R844_9BACT</name>
<dbReference type="Proteomes" id="UP001165427">
    <property type="component" value="Unassembled WGS sequence"/>
</dbReference>
<evidence type="ECO:0000313" key="3">
    <source>
        <dbReference type="EMBL" id="MCJ8500708.1"/>
    </source>
</evidence>
<keyword evidence="4" id="KW-1185">Reference proteome</keyword>
<protein>
    <submittedName>
        <fullName evidence="3">OB-fold domain-containing protein</fullName>
    </submittedName>
</protein>
<evidence type="ECO:0000259" key="1">
    <source>
        <dbReference type="Pfam" id="PF01796"/>
    </source>
</evidence>
<organism evidence="3 4">
    <name type="scientific">Desulfatitalea alkaliphila</name>
    <dbReference type="NCBI Taxonomy" id="2929485"/>
    <lineage>
        <taxon>Bacteria</taxon>
        <taxon>Pseudomonadati</taxon>
        <taxon>Thermodesulfobacteriota</taxon>
        <taxon>Desulfobacteria</taxon>
        <taxon>Desulfobacterales</taxon>
        <taxon>Desulfosarcinaceae</taxon>
        <taxon>Desulfatitalea</taxon>
    </lineage>
</organism>
<dbReference type="AlphaFoldDB" id="A0AA41R844"/>
<accession>A0AA41R844</accession>
<dbReference type="Gene3D" id="6.10.30.10">
    <property type="match status" value="1"/>
</dbReference>
<dbReference type="SUPFAM" id="SSF50249">
    <property type="entry name" value="Nucleic acid-binding proteins"/>
    <property type="match status" value="1"/>
</dbReference>
<proteinExistence type="predicted"/>
<dbReference type="EMBL" id="JALJRB010000008">
    <property type="protein sequence ID" value="MCJ8500708.1"/>
    <property type="molecule type" value="Genomic_DNA"/>
</dbReference>
<dbReference type="Pfam" id="PF12172">
    <property type="entry name" value="zf-ChsH2"/>
    <property type="match status" value="1"/>
</dbReference>